<evidence type="ECO:0000259" key="1">
    <source>
        <dbReference type="PROSITE" id="PS51725"/>
    </source>
</evidence>
<gene>
    <name evidence="2" type="ORF">SAMN02745176_02737</name>
</gene>
<evidence type="ECO:0000313" key="2">
    <source>
        <dbReference type="EMBL" id="SHJ19838.1"/>
    </source>
</evidence>
<evidence type="ECO:0000313" key="3">
    <source>
        <dbReference type="Proteomes" id="UP000184442"/>
    </source>
</evidence>
<organism evidence="2 3">
    <name type="scientific">Lutispora thermophila DSM 19022</name>
    <dbReference type="NCBI Taxonomy" id="1122184"/>
    <lineage>
        <taxon>Bacteria</taxon>
        <taxon>Bacillati</taxon>
        <taxon>Bacillota</taxon>
        <taxon>Clostridia</taxon>
        <taxon>Lutisporales</taxon>
        <taxon>Lutisporaceae</taxon>
        <taxon>Lutispora</taxon>
    </lineage>
</organism>
<reference evidence="2 3" key="1">
    <citation type="submission" date="2016-11" db="EMBL/GenBank/DDBJ databases">
        <authorList>
            <person name="Jaros S."/>
            <person name="Januszkiewicz K."/>
            <person name="Wedrychowicz H."/>
        </authorList>
    </citation>
    <scope>NUCLEOTIDE SEQUENCE [LARGE SCALE GENOMIC DNA]</scope>
    <source>
        <strain evidence="2 3">DSM 19022</strain>
    </source>
</reference>
<dbReference type="AlphaFoldDB" id="A0A1M6HC53"/>
<keyword evidence="2" id="KW-0503">Monooxygenase</keyword>
<dbReference type="Gene3D" id="3.30.70.100">
    <property type="match status" value="1"/>
</dbReference>
<dbReference type="InterPro" id="IPR050744">
    <property type="entry name" value="AI-2_Isomerase_LsrG"/>
</dbReference>
<dbReference type="EMBL" id="FQZS01000020">
    <property type="protein sequence ID" value="SHJ19838.1"/>
    <property type="molecule type" value="Genomic_DNA"/>
</dbReference>
<dbReference type="InterPro" id="IPR007138">
    <property type="entry name" value="ABM_dom"/>
</dbReference>
<dbReference type="SUPFAM" id="SSF54909">
    <property type="entry name" value="Dimeric alpha+beta barrel"/>
    <property type="match status" value="1"/>
</dbReference>
<dbReference type="PANTHER" id="PTHR33336:SF15">
    <property type="entry name" value="ABM DOMAIN-CONTAINING PROTEIN"/>
    <property type="match status" value="1"/>
</dbReference>
<feature type="domain" description="ABM" evidence="1">
    <location>
        <begin position="2"/>
        <end position="91"/>
    </location>
</feature>
<name>A0A1M6HC53_9FIRM</name>
<protein>
    <submittedName>
        <fullName evidence="2">Quinol monooxygenase YgiN</fullName>
    </submittedName>
</protein>
<dbReference type="InterPro" id="IPR011008">
    <property type="entry name" value="Dimeric_a/b-barrel"/>
</dbReference>
<dbReference type="GO" id="GO:0004497">
    <property type="term" value="F:monooxygenase activity"/>
    <property type="evidence" value="ECO:0007669"/>
    <property type="project" value="UniProtKB-KW"/>
</dbReference>
<dbReference type="OrthoDB" id="287932at2"/>
<dbReference type="PROSITE" id="PS51725">
    <property type="entry name" value="ABM"/>
    <property type="match status" value="1"/>
</dbReference>
<dbReference type="Pfam" id="PF03992">
    <property type="entry name" value="ABM"/>
    <property type="match status" value="1"/>
</dbReference>
<dbReference type="PANTHER" id="PTHR33336">
    <property type="entry name" value="QUINOL MONOOXYGENASE YGIN-RELATED"/>
    <property type="match status" value="1"/>
</dbReference>
<keyword evidence="3" id="KW-1185">Reference proteome</keyword>
<accession>A0A1M6HC53</accession>
<dbReference type="STRING" id="1122184.SAMN02745176_02737"/>
<sequence>MIKVVSKHYVKENKIQEFVENAARMVEATRKEEGCISYGLFQDDNDPKILTFIEEWESKEALEKHKTTEHFTNIVPILKKLDEKPGELNIYNQVL</sequence>
<keyword evidence="2" id="KW-0560">Oxidoreductase</keyword>
<proteinExistence type="predicted"/>
<dbReference type="Proteomes" id="UP000184442">
    <property type="component" value="Unassembled WGS sequence"/>
</dbReference>